<feature type="transmembrane region" description="Helical" evidence="1">
    <location>
        <begin position="843"/>
        <end position="863"/>
    </location>
</feature>
<feature type="transmembrane region" description="Helical" evidence="1">
    <location>
        <begin position="958"/>
        <end position="977"/>
    </location>
</feature>
<evidence type="ECO:0000256" key="1">
    <source>
        <dbReference type="SAM" id="Phobius"/>
    </source>
</evidence>
<protein>
    <submittedName>
        <fullName evidence="2">Sulfite exporter TauE/SafE family protein</fullName>
    </submittedName>
</protein>
<keyword evidence="1" id="KW-0812">Transmembrane</keyword>
<dbReference type="RefSeq" id="WP_169248915.1">
    <property type="nucleotide sequence ID" value="NZ_SPMZ01000029.1"/>
</dbReference>
<keyword evidence="1" id="KW-0472">Membrane</keyword>
<feature type="transmembrane region" description="Helical" evidence="1">
    <location>
        <begin position="731"/>
        <end position="756"/>
    </location>
</feature>
<dbReference type="Proteomes" id="UP000760480">
    <property type="component" value="Unassembled WGS sequence"/>
</dbReference>
<proteinExistence type="predicted"/>
<accession>A0ABX1TLT0</accession>
<feature type="transmembrane region" description="Helical" evidence="1">
    <location>
        <begin position="672"/>
        <end position="695"/>
    </location>
</feature>
<keyword evidence="1" id="KW-1133">Transmembrane helix</keyword>
<feature type="transmembrane region" description="Helical" evidence="1">
    <location>
        <begin position="932"/>
        <end position="952"/>
    </location>
</feature>
<feature type="transmembrane region" description="Helical" evidence="1">
    <location>
        <begin position="777"/>
        <end position="798"/>
    </location>
</feature>
<feature type="transmembrane region" description="Helical" evidence="1">
    <location>
        <begin position="707"/>
        <end position="725"/>
    </location>
</feature>
<evidence type="ECO:0000313" key="3">
    <source>
        <dbReference type="Proteomes" id="UP000760480"/>
    </source>
</evidence>
<name>A0ABX1TLT0_9GAMM</name>
<organism evidence="2 3">
    <name type="scientific">Candidatus Competibacter phosphatis</name>
    <dbReference type="NCBI Taxonomy" id="221280"/>
    <lineage>
        <taxon>Bacteria</taxon>
        <taxon>Pseudomonadati</taxon>
        <taxon>Pseudomonadota</taxon>
        <taxon>Gammaproteobacteria</taxon>
        <taxon>Candidatus Competibacteraceae</taxon>
        <taxon>Candidatus Competibacter</taxon>
    </lineage>
</organism>
<comment type="caution">
    <text evidence="2">The sequence shown here is derived from an EMBL/GenBank/DDBJ whole genome shotgun (WGS) entry which is preliminary data.</text>
</comment>
<reference evidence="2 3" key="1">
    <citation type="submission" date="2019-03" db="EMBL/GenBank/DDBJ databases">
        <title>Metabolic reconstructions from genomes of highly enriched 'Candidatus Accumulibacter' and 'Candidatus Competibacter' bioreactor populations.</title>
        <authorList>
            <person name="Annavajhala M.K."/>
            <person name="Welles L."/>
            <person name="Abbas B."/>
            <person name="Sorokin D."/>
            <person name="Park H."/>
            <person name="Van Loosdrecht M."/>
            <person name="Chandran K."/>
        </authorList>
    </citation>
    <scope>NUCLEOTIDE SEQUENCE [LARGE SCALE GENOMIC DNA]</scope>
    <source>
        <strain evidence="2 3">SBR_G</strain>
    </source>
</reference>
<evidence type="ECO:0000313" key="2">
    <source>
        <dbReference type="EMBL" id="NMQ19666.1"/>
    </source>
</evidence>
<gene>
    <name evidence="2" type="ORF">E4P82_10925</name>
</gene>
<sequence>MSSQLTARAFRRRVLRPAEGVFLFHPRMLQRLIRRHLGDASSNSAIPLLRYYLIPRKILLIGLEDENPDALSVIEGLNLPDWVILLPMPSAQELATETPEHWLRAYWGRRFAAEVARAWQTARNDNQDQDSFGARAWVRQIGEKAFREARSLLEQDQRVVLGLDDETLCRHLVGFVIYLRYFIPGARAYFFPAVRDWGGLDRWLKNSGLDLPPPRHGSRWPHLLTRSRPSGFHDVPDYEPELPLRLPFGRNDPDLVDGANTILPLLAKPAPTLLGNVCGGIGPNRVAAACDRIALQVESRCREALRQASILTRKPIWIVSIWRDLTGRVTPVMELLAALLNRRSVARGDGAPLEWVLDARLRLFRHGVQAAFRAEMAGRYGTALRYLGMAVHQYREIVGIFPPPPSPIASGEAESESVARILEGRQEEIIEALAHGLAATWRLDAQSTRVLEHLMQRLLDEPATARPSSPCSRLLYDLERIFLEGRTSYYRLQPLAWLWSGGRKSLRLGLPFQGSLKALRVLNTAKTRLDQSPWSGAEVAYFSAPLQTLGDRIGQRLRRQVLPRLRELLDSAGFLADDHRQRVARNVLQEELFDIVLRRWHLRFTDLRDSVARNPLRLPDPNWRELLLGDRLARFDRQASVALPGVYQPGEFYLKGLQQLSAPLFGTSAGRWITRFLLLPFGVAFIGLEALGYLLKLLPAAWGPVRLDGPGWVLGVGLGLNIVLHTQRGRAAVAAVCRGMHWLFADVFYQGLARWLRWRRTARWFRYSLVRKGSRYLLEPLLIGLILALLLIGIAGGLGLGVDGLPAFLLFGFTVGSILRNSQAGRRLLDAAITRFVAFWRRVHRNLLIGLVHWVIDLFGWLMQSIEQALHRVDEAVSHHRDEGRNIMVVKAIVGPPWRALSYLIHFYAAVLIEPQINPIKHFPVVMVADKLMMPFFPVLTATLLALLDPILPRFIGVPLVTVTVLLSAGLFGFLGWELMENWKLYRANHPDRVQAAHFGPHRETLYALLRPGFHSGALPRAFAELRQVIGLENEQERPCSQRLRQAEAQLGEILESLRAFVTRELVFALLERCRAAGYERADGVVERLEVATAALDVRVALYPLGRKDAASESIVLKLGFDLRGDELQGEIALEGDLECLGIEGAAWLKAEAAYFLGRAACRDYGV</sequence>
<feature type="transmembrane region" description="Helical" evidence="1">
    <location>
        <begin position="804"/>
        <end position="822"/>
    </location>
</feature>
<keyword evidence="3" id="KW-1185">Reference proteome</keyword>
<dbReference type="EMBL" id="SPMZ01000029">
    <property type="protein sequence ID" value="NMQ19666.1"/>
    <property type="molecule type" value="Genomic_DNA"/>
</dbReference>